<keyword evidence="5 6" id="KW-0472">Membrane</keyword>
<dbReference type="KEGG" id="cep:Cri9333_2853"/>
<dbReference type="EMBL" id="CP003620">
    <property type="protein sequence ID" value="AFZ13695.1"/>
    <property type="molecule type" value="Genomic_DNA"/>
</dbReference>
<gene>
    <name evidence="7" type="ORF">Cri9333_2853</name>
</gene>
<feature type="transmembrane region" description="Helical" evidence="6">
    <location>
        <begin position="154"/>
        <end position="177"/>
    </location>
</feature>
<evidence type="ECO:0000256" key="4">
    <source>
        <dbReference type="ARBA" id="ARBA00022989"/>
    </source>
</evidence>
<evidence type="ECO:0000313" key="7">
    <source>
        <dbReference type="EMBL" id="AFZ13695.1"/>
    </source>
</evidence>
<feature type="transmembrane region" description="Helical" evidence="6">
    <location>
        <begin position="263"/>
        <end position="286"/>
    </location>
</feature>
<evidence type="ECO:0000256" key="5">
    <source>
        <dbReference type="ARBA" id="ARBA00023136"/>
    </source>
</evidence>
<name>K9W2P2_9CYAN</name>
<comment type="similarity">
    <text evidence="2">Belongs to the autoinducer-2 exporter (AI-2E) (TC 2.A.86) family.</text>
</comment>
<organism evidence="7 8">
    <name type="scientific">Crinalium epipsammum PCC 9333</name>
    <dbReference type="NCBI Taxonomy" id="1173022"/>
    <lineage>
        <taxon>Bacteria</taxon>
        <taxon>Bacillati</taxon>
        <taxon>Cyanobacteriota</taxon>
        <taxon>Cyanophyceae</taxon>
        <taxon>Gomontiellales</taxon>
        <taxon>Gomontiellaceae</taxon>
        <taxon>Crinalium</taxon>
    </lineage>
</organism>
<reference evidence="7 8" key="1">
    <citation type="submission" date="2012-06" db="EMBL/GenBank/DDBJ databases">
        <title>Finished chromosome of genome of Crinalium epipsammum PCC 9333.</title>
        <authorList>
            <consortium name="US DOE Joint Genome Institute"/>
            <person name="Gugger M."/>
            <person name="Coursin T."/>
            <person name="Rippka R."/>
            <person name="Tandeau De Marsac N."/>
            <person name="Huntemann M."/>
            <person name="Wei C.-L."/>
            <person name="Han J."/>
            <person name="Detter J.C."/>
            <person name="Han C."/>
            <person name="Tapia R."/>
            <person name="Davenport K."/>
            <person name="Daligault H."/>
            <person name="Erkkila T."/>
            <person name="Gu W."/>
            <person name="Munk A.C.C."/>
            <person name="Teshima H."/>
            <person name="Xu Y."/>
            <person name="Chain P."/>
            <person name="Chen A."/>
            <person name="Krypides N."/>
            <person name="Mavromatis K."/>
            <person name="Markowitz V."/>
            <person name="Szeto E."/>
            <person name="Ivanova N."/>
            <person name="Mikhailova N."/>
            <person name="Ovchinnikova G."/>
            <person name="Pagani I."/>
            <person name="Pati A."/>
            <person name="Goodwin L."/>
            <person name="Peters L."/>
            <person name="Pitluck S."/>
            <person name="Woyke T."/>
            <person name="Kerfeld C."/>
        </authorList>
    </citation>
    <scope>NUCLEOTIDE SEQUENCE [LARGE SCALE GENOMIC DNA]</scope>
    <source>
        <strain evidence="7 8">PCC 9333</strain>
    </source>
</reference>
<comment type="subcellular location">
    <subcellularLocation>
        <location evidence="1">Membrane</location>
        <topology evidence="1">Multi-pass membrane protein</topology>
    </subcellularLocation>
</comment>
<sequence length="361" mass="40030">MRHSNNWQRLLLFGLSGPIIALNIWLISQVFRYFEHLITILTIAAILAFLLNYAVQTLQRFRINRTRAVVIVLLTTLTLFVILGVTLVPSVITQTTELFKQIPEWLKASNENFNKLDDWVAARRLPIDLKIFRDRINSTIEAQVQNAATQAVGWAGILVAGLLDSLLVLVLTFYILLYGDRLWQGIINLLPVQIGLPLTQSLRLNFQNFFISQILLGLFMAGTLTPIFLALRVEFALLFALLIGFAELIPFIGATLGIGIVTILVMLQNFGLAIQVAIACVIMQQIKDNLLAPKLMGDFIGLNPILIFVSLLVGGQIAGLLGIIISVPIAGTIKGTIDNIRQLRSSPEIATQPPVDNRFDI</sequence>
<feature type="transmembrane region" description="Helical" evidence="6">
    <location>
        <begin position="12"/>
        <end position="31"/>
    </location>
</feature>
<protein>
    <recommendedName>
        <fullName evidence="9">Permease</fullName>
    </recommendedName>
</protein>
<dbReference type="AlphaFoldDB" id="K9W2P2"/>
<keyword evidence="4 6" id="KW-1133">Transmembrane helix</keyword>
<dbReference type="PATRIC" id="fig|1173022.3.peg.3091"/>
<dbReference type="HOGENOM" id="CLU_031275_8_1_3"/>
<dbReference type="RefSeq" id="WP_015203804.1">
    <property type="nucleotide sequence ID" value="NC_019753.1"/>
</dbReference>
<dbReference type="PANTHER" id="PTHR21716:SF66">
    <property type="entry name" value="TRANSPORT PROTEIN SLL0063-RELATED"/>
    <property type="match status" value="1"/>
</dbReference>
<feature type="transmembrane region" description="Helical" evidence="6">
    <location>
        <begin position="37"/>
        <end position="55"/>
    </location>
</feature>
<dbReference type="Pfam" id="PF01594">
    <property type="entry name" value="AI-2E_transport"/>
    <property type="match status" value="1"/>
</dbReference>
<proteinExistence type="inferred from homology"/>
<evidence type="ECO:0000256" key="2">
    <source>
        <dbReference type="ARBA" id="ARBA00009773"/>
    </source>
</evidence>
<dbReference type="Proteomes" id="UP000010472">
    <property type="component" value="Chromosome"/>
</dbReference>
<dbReference type="OrthoDB" id="464097at2"/>
<keyword evidence="8" id="KW-1185">Reference proteome</keyword>
<feature type="transmembrane region" description="Helical" evidence="6">
    <location>
        <begin position="306"/>
        <end position="331"/>
    </location>
</feature>
<evidence type="ECO:0008006" key="9">
    <source>
        <dbReference type="Google" id="ProtNLM"/>
    </source>
</evidence>
<feature type="transmembrane region" description="Helical" evidence="6">
    <location>
        <begin position="67"/>
        <end position="92"/>
    </location>
</feature>
<accession>K9W2P2</accession>
<dbReference type="GO" id="GO:0016020">
    <property type="term" value="C:membrane"/>
    <property type="evidence" value="ECO:0007669"/>
    <property type="project" value="UniProtKB-SubCell"/>
</dbReference>
<feature type="transmembrane region" description="Helical" evidence="6">
    <location>
        <begin position="209"/>
        <end position="229"/>
    </location>
</feature>
<evidence type="ECO:0000256" key="3">
    <source>
        <dbReference type="ARBA" id="ARBA00022692"/>
    </source>
</evidence>
<dbReference type="STRING" id="1173022.Cri9333_2853"/>
<keyword evidence="3 6" id="KW-0812">Transmembrane</keyword>
<feature type="transmembrane region" description="Helical" evidence="6">
    <location>
        <begin position="235"/>
        <end position="256"/>
    </location>
</feature>
<dbReference type="eggNOG" id="COG0628">
    <property type="taxonomic scope" value="Bacteria"/>
</dbReference>
<dbReference type="PANTHER" id="PTHR21716">
    <property type="entry name" value="TRANSMEMBRANE PROTEIN"/>
    <property type="match status" value="1"/>
</dbReference>
<evidence type="ECO:0000256" key="6">
    <source>
        <dbReference type="SAM" id="Phobius"/>
    </source>
</evidence>
<evidence type="ECO:0000313" key="8">
    <source>
        <dbReference type="Proteomes" id="UP000010472"/>
    </source>
</evidence>
<dbReference type="GO" id="GO:0055085">
    <property type="term" value="P:transmembrane transport"/>
    <property type="evidence" value="ECO:0007669"/>
    <property type="project" value="TreeGrafter"/>
</dbReference>
<evidence type="ECO:0000256" key="1">
    <source>
        <dbReference type="ARBA" id="ARBA00004141"/>
    </source>
</evidence>
<dbReference type="InterPro" id="IPR002549">
    <property type="entry name" value="AI-2E-like"/>
</dbReference>